<accession>A0AB40BR66</accession>
<evidence type="ECO:0000313" key="4">
    <source>
        <dbReference type="Proteomes" id="UP001515500"/>
    </source>
</evidence>
<keyword evidence="2" id="KW-0805">Transcription regulation</keyword>
<organism evidence="4 5">
    <name type="scientific">Dioscorea cayennensis subsp. rotundata</name>
    <name type="common">White Guinea yam</name>
    <name type="synonym">Dioscorea rotundata</name>
    <dbReference type="NCBI Taxonomy" id="55577"/>
    <lineage>
        <taxon>Eukaryota</taxon>
        <taxon>Viridiplantae</taxon>
        <taxon>Streptophyta</taxon>
        <taxon>Embryophyta</taxon>
        <taxon>Tracheophyta</taxon>
        <taxon>Spermatophyta</taxon>
        <taxon>Magnoliopsida</taxon>
        <taxon>Liliopsida</taxon>
        <taxon>Dioscoreales</taxon>
        <taxon>Dioscoreaceae</taxon>
        <taxon>Dioscorea</taxon>
    </lineage>
</organism>
<gene>
    <name evidence="5" type="primary">LOC120266403</name>
</gene>
<evidence type="ECO:0000313" key="5">
    <source>
        <dbReference type="RefSeq" id="XP_039129960.1"/>
    </source>
</evidence>
<proteinExistence type="inferred from homology"/>
<comment type="similarity">
    <text evidence="1">Belongs to the mTERF family.</text>
</comment>
<evidence type="ECO:0000256" key="1">
    <source>
        <dbReference type="ARBA" id="ARBA00007692"/>
    </source>
</evidence>
<dbReference type="GO" id="GO:0003676">
    <property type="term" value="F:nucleic acid binding"/>
    <property type="evidence" value="ECO:0007669"/>
    <property type="project" value="InterPro"/>
</dbReference>
<dbReference type="SMART" id="SM00733">
    <property type="entry name" value="Mterf"/>
    <property type="match status" value="5"/>
</dbReference>
<dbReference type="InterPro" id="IPR003690">
    <property type="entry name" value="MTERF"/>
</dbReference>
<evidence type="ECO:0000256" key="2">
    <source>
        <dbReference type="ARBA" id="ARBA00022472"/>
    </source>
</evidence>
<dbReference type="PANTHER" id="PTHR13068">
    <property type="entry name" value="CGI-12 PROTEIN-RELATED"/>
    <property type="match status" value="1"/>
</dbReference>
<evidence type="ECO:0000256" key="3">
    <source>
        <dbReference type="ARBA" id="ARBA00022946"/>
    </source>
</evidence>
<dbReference type="Gene3D" id="1.25.70.10">
    <property type="entry name" value="Transcription termination factor 3, mitochondrial"/>
    <property type="match status" value="1"/>
</dbReference>
<dbReference type="GO" id="GO:0006353">
    <property type="term" value="P:DNA-templated transcription termination"/>
    <property type="evidence" value="ECO:0007669"/>
    <property type="project" value="UniProtKB-KW"/>
</dbReference>
<dbReference type="GeneID" id="120266403"/>
<keyword evidence="4" id="KW-1185">Reference proteome</keyword>
<dbReference type="InterPro" id="IPR038538">
    <property type="entry name" value="MTERF_sf"/>
</dbReference>
<sequence>MEMGFQTIPPSLVQNVLEQAGRFHFEPEALRSMVLELRNLGFSDDTVIRVLQRWPLVFLRASVHVSNKVEFLKGFGLKNAEIDHICHAYPDFLAFGIENRLKPLFEEFRDLGFSRNEVWKVLMKNPRLLLGMEVGELSRCVDLIKSLKCRMAIKLKILSKGPLNAAIDTKLRVDCLCRHGLIRRDAFKVLAVEPRSILYELEDVEKKIEFLLDKLGFSIECLAECPEYLGVNLRKKIMPRYNVVEHLKSKGALEFEVGLKHLVKLSRHKFYNLLVKPYPECEEMFGGLKKEVQVKARHPAGLWKLFKPPKFSNSAEDVRNMKLFMESLF</sequence>
<protein>
    <submittedName>
        <fullName evidence="5">LOW QUALITY PROTEIN: transcription termination factor MTERF15, mitochondrial</fullName>
    </submittedName>
</protein>
<name>A0AB40BR66_DIOCR</name>
<dbReference type="Proteomes" id="UP001515500">
    <property type="component" value="Chromosome 8"/>
</dbReference>
<keyword evidence="2" id="KW-0806">Transcription termination</keyword>
<dbReference type="AlphaFoldDB" id="A0AB40BR66"/>
<dbReference type="RefSeq" id="XP_039129960.1">
    <property type="nucleotide sequence ID" value="XM_039274026.1"/>
</dbReference>
<keyword evidence="3" id="KW-0809">Transit peptide</keyword>
<dbReference type="PANTHER" id="PTHR13068:SF23">
    <property type="entry name" value="TRANSCRIPTION TERMINATION FACTOR MTERF15, MITOCHONDRIAL"/>
    <property type="match status" value="1"/>
</dbReference>
<reference evidence="5" key="1">
    <citation type="submission" date="2025-08" db="UniProtKB">
        <authorList>
            <consortium name="RefSeq"/>
        </authorList>
    </citation>
    <scope>IDENTIFICATION</scope>
</reference>
<dbReference type="Pfam" id="PF02536">
    <property type="entry name" value="mTERF"/>
    <property type="match status" value="1"/>
</dbReference>
<keyword evidence="2" id="KW-0804">Transcription</keyword>